<keyword evidence="1 3" id="KW-0853">WD repeat</keyword>
<evidence type="ECO:0000313" key="4">
    <source>
        <dbReference type="EMBL" id="KAL0960311.1"/>
    </source>
</evidence>
<dbReference type="InterPro" id="IPR015943">
    <property type="entry name" value="WD40/YVTN_repeat-like_dom_sf"/>
</dbReference>
<dbReference type="InterPro" id="IPR019775">
    <property type="entry name" value="WD40_repeat_CS"/>
</dbReference>
<dbReference type="SMART" id="SM00320">
    <property type="entry name" value="WD40"/>
    <property type="match status" value="2"/>
</dbReference>
<dbReference type="PRINTS" id="PR00319">
    <property type="entry name" value="GPROTEINB"/>
</dbReference>
<feature type="repeat" description="WD" evidence="3">
    <location>
        <begin position="47"/>
        <end position="79"/>
    </location>
</feature>
<evidence type="ECO:0000256" key="2">
    <source>
        <dbReference type="ARBA" id="ARBA00022737"/>
    </source>
</evidence>
<comment type="caution">
    <text evidence="4">The sequence shown here is derived from an EMBL/GenBank/DDBJ whole genome shotgun (WGS) entry which is preliminary data.</text>
</comment>
<feature type="repeat" description="WD" evidence="3">
    <location>
        <begin position="4"/>
        <end position="45"/>
    </location>
</feature>
<dbReference type="InterPro" id="IPR036322">
    <property type="entry name" value="WD40_repeat_dom_sf"/>
</dbReference>
<accession>A0ABR3JYX3</accession>
<dbReference type="EMBL" id="JASNQZ010000002">
    <property type="protein sequence ID" value="KAL0960311.1"/>
    <property type="molecule type" value="Genomic_DNA"/>
</dbReference>
<evidence type="ECO:0000256" key="3">
    <source>
        <dbReference type="PROSITE-ProRule" id="PRU00221"/>
    </source>
</evidence>
<name>A0ABR3JYX3_9AGAR</name>
<dbReference type="InterPro" id="IPR001680">
    <property type="entry name" value="WD40_rpt"/>
</dbReference>
<gene>
    <name evidence="4" type="ORF">HGRIS_011937</name>
</gene>
<dbReference type="PANTHER" id="PTHR19848">
    <property type="entry name" value="WD40 REPEAT PROTEIN"/>
    <property type="match status" value="1"/>
</dbReference>
<dbReference type="Pfam" id="PF00400">
    <property type="entry name" value="WD40"/>
    <property type="match status" value="2"/>
</dbReference>
<evidence type="ECO:0000313" key="5">
    <source>
        <dbReference type="Proteomes" id="UP001556367"/>
    </source>
</evidence>
<dbReference type="Gene3D" id="2.130.10.10">
    <property type="entry name" value="YVTN repeat-like/Quinoprotein amine dehydrogenase"/>
    <property type="match status" value="1"/>
</dbReference>
<dbReference type="PANTHER" id="PTHR19848:SF8">
    <property type="entry name" value="F-BOX AND WD REPEAT DOMAIN CONTAINING 7"/>
    <property type="match status" value="1"/>
</dbReference>
<dbReference type="InterPro" id="IPR001632">
    <property type="entry name" value="WD40_G-protein_beta-like"/>
</dbReference>
<evidence type="ECO:0008006" key="6">
    <source>
        <dbReference type="Google" id="ProtNLM"/>
    </source>
</evidence>
<keyword evidence="5" id="KW-1185">Reference proteome</keyword>
<dbReference type="PROSITE" id="PS00678">
    <property type="entry name" value="WD_REPEATS_1"/>
    <property type="match status" value="1"/>
</dbReference>
<dbReference type="SUPFAM" id="SSF50978">
    <property type="entry name" value="WD40 repeat-like"/>
    <property type="match status" value="1"/>
</dbReference>
<dbReference type="Proteomes" id="UP001556367">
    <property type="component" value="Unassembled WGS sequence"/>
</dbReference>
<protein>
    <recommendedName>
        <fullName evidence="6">WD40 repeat-like protein</fullName>
    </recommendedName>
</protein>
<proteinExistence type="predicted"/>
<sequence>MPPLKGHSSIVTSVAFSPDGTRIVSGSYDSKIRVWDASTGHPTMPPLEGHSQEVTSVAFSPDGTRIVSGSGDHSIRIWDPSSARIWSLPLMKVIYNPTIDIIHLARVPKMGC</sequence>
<organism evidence="4 5">
    <name type="scientific">Hohenbuehelia grisea</name>
    <dbReference type="NCBI Taxonomy" id="104357"/>
    <lineage>
        <taxon>Eukaryota</taxon>
        <taxon>Fungi</taxon>
        <taxon>Dikarya</taxon>
        <taxon>Basidiomycota</taxon>
        <taxon>Agaricomycotina</taxon>
        <taxon>Agaricomycetes</taxon>
        <taxon>Agaricomycetidae</taxon>
        <taxon>Agaricales</taxon>
        <taxon>Pleurotineae</taxon>
        <taxon>Pleurotaceae</taxon>
        <taxon>Hohenbuehelia</taxon>
    </lineage>
</organism>
<keyword evidence="2" id="KW-0677">Repeat</keyword>
<reference evidence="5" key="1">
    <citation type="submission" date="2024-06" db="EMBL/GenBank/DDBJ databases">
        <title>Multi-omics analyses provide insights into the biosynthesis of the anticancer antibiotic pleurotin in Hohenbuehelia grisea.</title>
        <authorList>
            <person name="Weaver J.A."/>
            <person name="Alberti F."/>
        </authorList>
    </citation>
    <scope>NUCLEOTIDE SEQUENCE [LARGE SCALE GENOMIC DNA]</scope>
    <source>
        <strain evidence="5">T-177</strain>
    </source>
</reference>
<dbReference type="PRINTS" id="PR00320">
    <property type="entry name" value="GPROTEINBRPT"/>
</dbReference>
<dbReference type="PROSITE" id="PS50082">
    <property type="entry name" value="WD_REPEATS_2"/>
    <property type="match status" value="2"/>
</dbReference>
<dbReference type="PROSITE" id="PS50294">
    <property type="entry name" value="WD_REPEATS_REGION"/>
    <property type="match status" value="2"/>
</dbReference>
<dbReference type="InterPro" id="IPR020472">
    <property type="entry name" value="WD40_PAC1"/>
</dbReference>
<evidence type="ECO:0000256" key="1">
    <source>
        <dbReference type="ARBA" id="ARBA00022574"/>
    </source>
</evidence>